<evidence type="ECO:0000313" key="1">
    <source>
        <dbReference type="EMBL" id="PWK31975.1"/>
    </source>
</evidence>
<reference evidence="1 2" key="1">
    <citation type="submission" date="2018-05" db="EMBL/GenBank/DDBJ databases">
        <title>Genomic Encyclopedia of Type Strains, Phase IV (KMG-V): Genome sequencing to study the core and pangenomes of soil and plant-associated prokaryotes.</title>
        <authorList>
            <person name="Whitman W."/>
        </authorList>
    </citation>
    <scope>NUCLEOTIDE SEQUENCE [LARGE SCALE GENOMIC DNA]</scope>
    <source>
        <strain evidence="1 2">SLV-132</strain>
    </source>
</reference>
<dbReference type="Proteomes" id="UP000245754">
    <property type="component" value="Unassembled WGS sequence"/>
</dbReference>
<dbReference type="InterPro" id="IPR003718">
    <property type="entry name" value="OsmC/Ohr_fam"/>
</dbReference>
<dbReference type="PANTHER" id="PTHR42830:SF2">
    <property type="entry name" value="OSMC_OHR FAMILY PROTEIN"/>
    <property type="match status" value="1"/>
</dbReference>
<dbReference type="SUPFAM" id="SSF82784">
    <property type="entry name" value="OsmC-like"/>
    <property type="match status" value="1"/>
</dbReference>
<dbReference type="InterPro" id="IPR036102">
    <property type="entry name" value="OsmC/Ohrsf"/>
</dbReference>
<evidence type="ECO:0000313" key="2">
    <source>
        <dbReference type="Proteomes" id="UP000245754"/>
    </source>
</evidence>
<comment type="caution">
    <text evidence="1">The sequence shown here is derived from an EMBL/GenBank/DDBJ whole genome shotgun (WGS) entry which is preliminary data.</text>
</comment>
<name>A0A316EM17_9BURK</name>
<gene>
    <name evidence="1" type="ORF">C7419_108118</name>
</gene>
<dbReference type="AlphaFoldDB" id="A0A316EM17"/>
<protein>
    <submittedName>
        <fullName evidence="1">Organic hydroperoxide reductase OsmC/OhrA</fullName>
    </submittedName>
</protein>
<keyword evidence="2" id="KW-1185">Reference proteome</keyword>
<dbReference type="InterPro" id="IPR052707">
    <property type="entry name" value="OsmC_Ohr_Peroxiredoxin"/>
</dbReference>
<dbReference type="EMBL" id="QGGT01000008">
    <property type="protein sequence ID" value="PWK31975.1"/>
    <property type="molecule type" value="Genomic_DNA"/>
</dbReference>
<organism evidence="1 2">
    <name type="scientific">Cupriavidus plantarum</name>
    <dbReference type="NCBI Taxonomy" id="942865"/>
    <lineage>
        <taxon>Bacteria</taxon>
        <taxon>Pseudomonadati</taxon>
        <taxon>Pseudomonadota</taxon>
        <taxon>Betaproteobacteria</taxon>
        <taxon>Burkholderiales</taxon>
        <taxon>Burkholderiaceae</taxon>
        <taxon>Cupriavidus</taxon>
    </lineage>
</organism>
<accession>A0A316EM17</accession>
<proteinExistence type="predicted"/>
<dbReference type="PANTHER" id="PTHR42830">
    <property type="entry name" value="OSMOTICALLY INDUCIBLE FAMILY PROTEIN"/>
    <property type="match status" value="1"/>
</dbReference>
<dbReference type="InterPro" id="IPR015946">
    <property type="entry name" value="KH_dom-like_a/b"/>
</dbReference>
<sequence>MSEYTTEVVWERGDQDFLDKRYSRRHVIRFDGGIEVPGSSSPHVVPLPMSDAAAVDPEEAFVASLSTCHMLWFLGLAAKERFRVDRYVDNAIGVMEKNAEGRIAVTVVTLRPNVTFSGDRIPTREQLDHLHHAAHDACYIANSVKTDVRCEPVY</sequence>
<dbReference type="RefSeq" id="WP_109585332.1">
    <property type="nucleotide sequence ID" value="NZ_QGGT01000008.1"/>
</dbReference>
<dbReference type="Pfam" id="PF02566">
    <property type="entry name" value="OsmC"/>
    <property type="match status" value="1"/>
</dbReference>
<dbReference type="Gene3D" id="3.30.300.20">
    <property type="match status" value="1"/>
</dbReference>